<accession>A0ABU3DR98</accession>
<reference evidence="1 2" key="1">
    <citation type="submission" date="2023-09" db="EMBL/GenBank/DDBJ databases">
        <authorList>
            <person name="Rey-Velasco X."/>
        </authorList>
    </citation>
    <scope>NUCLEOTIDE SEQUENCE [LARGE SCALE GENOMIC DNA]</scope>
    <source>
        <strain evidence="1 2">F225</strain>
    </source>
</reference>
<dbReference type="Proteomes" id="UP001253848">
    <property type="component" value="Unassembled WGS sequence"/>
</dbReference>
<organism evidence="1 2">
    <name type="scientific">Autumnicola psychrophila</name>
    <dbReference type="NCBI Taxonomy" id="3075592"/>
    <lineage>
        <taxon>Bacteria</taxon>
        <taxon>Pseudomonadati</taxon>
        <taxon>Bacteroidota</taxon>
        <taxon>Flavobacteriia</taxon>
        <taxon>Flavobacteriales</taxon>
        <taxon>Flavobacteriaceae</taxon>
        <taxon>Autumnicola</taxon>
    </lineage>
</organism>
<sequence>MKSLLLYCIPLFTILVSSNYLRGQDKSDQVIVKQVYEVLQNKNVTSNEIAALTNHKNWDEIEDTKSTNHSISLRAIIKNEWQSILFKNLSFQLSDNNKIIVTGIVNGRKSTECEYVSTRFKHYWSLKDGKVIGFLE</sequence>
<comment type="caution">
    <text evidence="1">The sequence shown here is derived from an EMBL/GenBank/DDBJ whole genome shotgun (WGS) entry which is preliminary data.</text>
</comment>
<evidence type="ECO:0000313" key="2">
    <source>
        <dbReference type="Proteomes" id="UP001253848"/>
    </source>
</evidence>
<keyword evidence="2" id="KW-1185">Reference proteome</keyword>
<evidence type="ECO:0008006" key="3">
    <source>
        <dbReference type="Google" id="ProtNLM"/>
    </source>
</evidence>
<gene>
    <name evidence="1" type="ORF">RM541_06515</name>
</gene>
<dbReference type="EMBL" id="JAVRHN010000004">
    <property type="protein sequence ID" value="MDT0686009.1"/>
    <property type="molecule type" value="Genomic_DNA"/>
</dbReference>
<evidence type="ECO:0000313" key="1">
    <source>
        <dbReference type="EMBL" id="MDT0686009.1"/>
    </source>
</evidence>
<name>A0ABU3DR98_9FLAO</name>
<dbReference type="RefSeq" id="WP_311499414.1">
    <property type="nucleotide sequence ID" value="NZ_JAVRHN010000004.1"/>
</dbReference>
<proteinExistence type="predicted"/>
<protein>
    <recommendedName>
        <fullName evidence="3">Nuclear transport factor 2 family protein</fullName>
    </recommendedName>
</protein>